<dbReference type="RefSeq" id="WP_213004710.1">
    <property type="nucleotide sequence ID" value="NZ_BOQN01000006.1"/>
</dbReference>
<evidence type="ECO:0000313" key="1">
    <source>
        <dbReference type="EMBL" id="GIM88724.1"/>
    </source>
</evidence>
<dbReference type="Proteomes" id="UP000677082">
    <property type="component" value="Unassembled WGS sequence"/>
</dbReference>
<sequence>MLETISAMPDGPDANLTQVSGDGARVHVWAEADMTMESFWRTSYERSREELHAHWKEALERERAAYERGREAEASLVKLRAETDAYIAKIESARRMPVEYWRGPVGEGFIYVVAFTTGTVKVGQTEDPRVRLNNHQSEALAFGVGTTNYYVSQPHWNFRENETALIKMCRAVGRRSRREYYHEIGYDRAMEFVDSLSFHSAGNEDRGVVASWS</sequence>
<keyword evidence="2" id="KW-1185">Reference proteome</keyword>
<protein>
    <recommendedName>
        <fullName evidence="3">GIY-YIG nuclease family protein</fullName>
    </recommendedName>
</protein>
<name>A0A919T6M4_9ACTN</name>
<organism evidence="1 2">
    <name type="scientific">Paractinoplanes toevensis</name>
    <dbReference type="NCBI Taxonomy" id="571911"/>
    <lineage>
        <taxon>Bacteria</taxon>
        <taxon>Bacillati</taxon>
        <taxon>Actinomycetota</taxon>
        <taxon>Actinomycetes</taxon>
        <taxon>Micromonosporales</taxon>
        <taxon>Micromonosporaceae</taxon>
        <taxon>Paractinoplanes</taxon>
    </lineage>
</organism>
<accession>A0A919T6M4</accession>
<gene>
    <name evidence="1" type="ORF">Ato02nite_005170</name>
</gene>
<dbReference type="EMBL" id="BOQN01000006">
    <property type="protein sequence ID" value="GIM88724.1"/>
    <property type="molecule type" value="Genomic_DNA"/>
</dbReference>
<evidence type="ECO:0000313" key="2">
    <source>
        <dbReference type="Proteomes" id="UP000677082"/>
    </source>
</evidence>
<proteinExistence type="predicted"/>
<comment type="caution">
    <text evidence="1">The sequence shown here is derived from an EMBL/GenBank/DDBJ whole genome shotgun (WGS) entry which is preliminary data.</text>
</comment>
<evidence type="ECO:0008006" key="3">
    <source>
        <dbReference type="Google" id="ProtNLM"/>
    </source>
</evidence>
<dbReference type="AlphaFoldDB" id="A0A919T6M4"/>
<reference evidence="1 2" key="1">
    <citation type="submission" date="2021-03" db="EMBL/GenBank/DDBJ databases">
        <title>Whole genome shotgun sequence of Actinoplanes toevensis NBRC 105298.</title>
        <authorList>
            <person name="Komaki H."/>
            <person name="Tamura T."/>
        </authorList>
    </citation>
    <scope>NUCLEOTIDE SEQUENCE [LARGE SCALE GENOMIC DNA]</scope>
    <source>
        <strain evidence="1 2">NBRC 105298</strain>
    </source>
</reference>